<dbReference type="InterPro" id="IPR023298">
    <property type="entry name" value="ATPase_P-typ_TM_dom_sf"/>
</dbReference>
<comment type="subcellular location">
    <subcellularLocation>
        <location evidence="2">Cell inner membrane</location>
        <topology evidence="2">Multi-pass membrane protein</topology>
    </subcellularLocation>
</comment>
<evidence type="ECO:0000313" key="20">
    <source>
        <dbReference type="EMBL" id="QSE76033.1"/>
    </source>
</evidence>
<evidence type="ECO:0000256" key="12">
    <source>
        <dbReference type="ARBA" id="ARBA00022842"/>
    </source>
</evidence>
<evidence type="ECO:0000256" key="9">
    <source>
        <dbReference type="ARBA" id="ARBA00022692"/>
    </source>
</evidence>
<organism evidence="20 21">
    <name type="scientific">Lactococcus taiwanensis</name>
    <dbReference type="NCBI Taxonomy" id="1151742"/>
    <lineage>
        <taxon>Bacteria</taxon>
        <taxon>Bacillati</taxon>
        <taxon>Bacillota</taxon>
        <taxon>Bacilli</taxon>
        <taxon>Lactobacillales</taxon>
        <taxon>Streptococcaceae</taxon>
        <taxon>Lactococcus</taxon>
    </lineage>
</organism>
<keyword evidence="8" id="KW-0597">Phosphoprotein</keyword>
<dbReference type="RefSeq" id="WP_205272385.1">
    <property type="nucleotide sequence ID" value="NZ_CP070381.1"/>
</dbReference>
<keyword evidence="10" id="KW-0547">Nucleotide-binding</keyword>
<dbReference type="SUPFAM" id="SSF56784">
    <property type="entry name" value="HAD-like"/>
    <property type="match status" value="1"/>
</dbReference>
<dbReference type="NCBIfam" id="NF011702">
    <property type="entry name" value="PRK15122.1"/>
    <property type="match status" value="1"/>
</dbReference>
<dbReference type="EMBL" id="CP070872">
    <property type="protein sequence ID" value="QSE76033.1"/>
    <property type="molecule type" value="Genomic_DNA"/>
</dbReference>
<evidence type="ECO:0000256" key="2">
    <source>
        <dbReference type="ARBA" id="ARBA00004429"/>
    </source>
</evidence>
<dbReference type="PANTHER" id="PTHR42861">
    <property type="entry name" value="CALCIUM-TRANSPORTING ATPASE"/>
    <property type="match status" value="1"/>
</dbReference>
<evidence type="ECO:0000256" key="14">
    <source>
        <dbReference type="ARBA" id="ARBA00022989"/>
    </source>
</evidence>
<keyword evidence="13" id="KW-1278">Translocase</keyword>
<sequence>MKKINRKDFTSTGTSRQEEVNARLVNAKNATKEELFQTYNSSDRGIEHNEVEAARERYGSNNITQGKKISFIKRLYEAFVNPFTAILFVLALVSAFTDIILAEPGQSDPMALIIITTMVLISGVLRFIQETRSGNAAENLLKMIKTTTNIHRKEIGSQELPIEEVVVGDIIHLSAGDMVPADLRILQAKDLFISQASLTGESEPVEKYNEVPTQQYDTLTEVPNLAFMGSNVISGSAFGIVIAVGDDTIFGEMAQTVTEKPDKTTFEKGVNSVSWVLIRFMLVMVPIVLFINGFTKGDWMEASLFALAVAVGLTPEMLPMIVTTCLAKGAVAMSKEKTIIKNLNSIQNLGSMNILCTDKTGTLTQDKVVLMYHLNIDGKEDARVLKHAFLNSYYQTGLKNLMDLAIIQATEDKQVEYPELLELEKQYTKVDEIPFDFERRRMSVVIQANADNNSETQLLTKGAVEEMLSICSQVEYEGNIVPLSSEMRTHILSQVEKLNDDGMRVIALAKKLNPSPINTLSINDESDMILMGYLSFLDPPKESTAKAIKALNKYGVEVKILTGDNDRVTRSVCKQVGLPVNRIVLGTDIDQMNEQQLESTAKEVSVFAKLSPQQKSRIVRALRNSGNSVGYMGDGINDAAAMKASDVGISVDTAVDIAKESADVILLEKDLMVLEKGIIEGRKTYANMIKYIKMTASSNFGNMFSVLAASAFLPFIPMLSIHIILLNLIYDFSCTAIPWDNVDDEYLVVPRKWDASSVSKFMLWIGPTSSVFDITTYLLMFFVICPATFGDFSTLTPGSPAYLGFIALFHTGWFVESMWTQTLVIHMIRTPKIPFIQSRASASLTLLTFSGIVGLTLIPFSPFGTSIGLTPLPMVFFLWLLLTVVFYMLLVTLFKKIFIKRYGELL</sequence>
<dbReference type="InterPro" id="IPR036412">
    <property type="entry name" value="HAD-like_sf"/>
</dbReference>
<keyword evidence="6" id="KW-1003">Cell membrane</keyword>
<gene>
    <name evidence="20" type="primary">mgtA</name>
    <name evidence="20" type="ORF">JW886_06055</name>
</gene>
<reference evidence="20 21" key="1">
    <citation type="submission" date="2021-02" db="EMBL/GenBank/DDBJ databases">
        <title>Complete genome sequence of Lactococcus lactis strain K_LL004.</title>
        <authorList>
            <person name="Kim H.B."/>
        </authorList>
    </citation>
    <scope>NUCLEOTIDE SEQUENCE [LARGE SCALE GENOMIC DNA]</scope>
    <source>
        <strain evidence="20 21">K_LL004</strain>
    </source>
</reference>
<dbReference type="InterPro" id="IPR006068">
    <property type="entry name" value="ATPase_P-typ_cation-transptr_C"/>
</dbReference>
<evidence type="ECO:0000256" key="15">
    <source>
        <dbReference type="ARBA" id="ARBA00023136"/>
    </source>
</evidence>
<dbReference type="Pfam" id="PF00690">
    <property type="entry name" value="Cation_ATPase_N"/>
    <property type="match status" value="1"/>
</dbReference>
<dbReference type="AlphaFoldDB" id="A0AA45QQL2"/>
<evidence type="ECO:0000256" key="6">
    <source>
        <dbReference type="ARBA" id="ARBA00022475"/>
    </source>
</evidence>
<evidence type="ECO:0000313" key="21">
    <source>
        <dbReference type="Proteomes" id="UP000663608"/>
    </source>
</evidence>
<keyword evidence="11" id="KW-0067">ATP-binding</keyword>
<feature type="transmembrane region" description="Helical" evidence="18">
    <location>
        <begin position="801"/>
        <end position="819"/>
    </location>
</feature>
<feature type="transmembrane region" description="Helical" evidence="18">
    <location>
        <begin position="872"/>
        <end position="894"/>
    </location>
</feature>
<dbReference type="InterPro" id="IPR023214">
    <property type="entry name" value="HAD_sf"/>
</dbReference>
<proteinExistence type="inferred from homology"/>
<comment type="function">
    <text evidence="1">Mediates magnesium influx to the cytosol.</text>
</comment>
<evidence type="ECO:0000256" key="4">
    <source>
        <dbReference type="ARBA" id="ARBA00012786"/>
    </source>
</evidence>
<evidence type="ECO:0000256" key="1">
    <source>
        <dbReference type="ARBA" id="ARBA00003954"/>
    </source>
</evidence>
<dbReference type="InterPro" id="IPR023299">
    <property type="entry name" value="ATPase_P-typ_cyto_dom_N"/>
</dbReference>
<dbReference type="InterPro" id="IPR006415">
    <property type="entry name" value="P-type_ATPase_IIIB"/>
</dbReference>
<accession>A0AA45QQL2</accession>
<dbReference type="Pfam" id="PF13246">
    <property type="entry name" value="Cation_ATPase"/>
    <property type="match status" value="1"/>
</dbReference>
<dbReference type="InterPro" id="IPR001757">
    <property type="entry name" value="P_typ_ATPase"/>
</dbReference>
<keyword evidence="9 18" id="KW-0812">Transmembrane</keyword>
<keyword evidence="7" id="KW-0997">Cell inner membrane</keyword>
<keyword evidence="14 18" id="KW-1133">Transmembrane helix</keyword>
<dbReference type="InterPro" id="IPR008250">
    <property type="entry name" value="ATPase_P-typ_transduc_dom_A_sf"/>
</dbReference>
<dbReference type="InterPro" id="IPR059000">
    <property type="entry name" value="ATPase_P-type_domA"/>
</dbReference>
<protein>
    <recommendedName>
        <fullName evidence="5">Magnesium-transporting ATPase, P-type 1</fullName>
        <ecNumber evidence="4">7.2.2.14</ecNumber>
    </recommendedName>
    <alternativeName>
        <fullName evidence="16">Mg(2+) transport ATPase, P-type 1</fullName>
    </alternativeName>
</protein>
<dbReference type="SFLD" id="SFLDF00027">
    <property type="entry name" value="p-type_atpase"/>
    <property type="match status" value="1"/>
</dbReference>
<feature type="domain" description="Cation-transporting P-type ATPase N-terminal" evidence="19">
    <location>
        <begin position="26"/>
        <end position="99"/>
    </location>
</feature>
<dbReference type="SFLD" id="SFLDG00002">
    <property type="entry name" value="C1.7:_P-type_atpase_like"/>
    <property type="match status" value="1"/>
</dbReference>
<dbReference type="Pfam" id="PF00122">
    <property type="entry name" value="E1-E2_ATPase"/>
    <property type="match status" value="1"/>
</dbReference>
<feature type="transmembrane region" description="Helical" evidence="18">
    <location>
        <begin position="761"/>
        <end position="789"/>
    </location>
</feature>
<dbReference type="SUPFAM" id="SSF81665">
    <property type="entry name" value="Calcium ATPase, transmembrane domain M"/>
    <property type="match status" value="1"/>
</dbReference>
<dbReference type="SUPFAM" id="SSF81660">
    <property type="entry name" value="Metal cation-transporting ATPase, ATP-binding domain N"/>
    <property type="match status" value="1"/>
</dbReference>
<dbReference type="GO" id="GO:0016887">
    <property type="term" value="F:ATP hydrolysis activity"/>
    <property type="evidence" value="ECO:0007669"/>
    <property type="project" value="InterPro"/>
</dbReference>
<evidence type="ECO:0000256" key="7">
    <source>
        <dbReference type="ARBA" id="ARBA00022519"/>
    </source>
</evidence>
<evidence type="ECO:0000256" key="16">
    <source>
        <dbReference type="ARBA" id="ARBA00029806"/>
    </source>
</evidence>
<name>A0AA45QQL2_9LACT</name>
<dbReference type="InterPro" id="IPR004014">
    <property type="entry name" value="ATPase_P-typ_cation-transptr_N"/>
</dbReference>
<dbReference type="NCBIfam" id="TIGR01524">
    <property type="entry name" value="ATPase-IIIB_Mg"/>
    <property type="match status" value="1"/>
</dbReference>
<evidence type="ECO:0000256" key="18">
    <source>
        <dbReference type="SAM" id="Phobius"/>
    </source>
</evidence>
<feature type="transmembrane region" description="Helical" evidence="18">
    <location>
        <begin position="109"/>
        <end position="128"/>
    </location>
</feature>
<dbReference type="PROSITE" id="PS00154">
    <property type="entry name" value="ATPASE_E1_E2"/>
    <property type="match status" value="1"/>
</dbReference>
<comment type="catalytic activity">
    <reaction evidence="17">
        <text>Mg(2+)(out) + ATP + H2O = Mg(2+)(in) + ADP + phosphate + H(+)</text>
        <dbReference type="Rhea" id="RHEA:10260"/>
        <dbReference type="ChEBI" id="CHEBI:15377"/>
        <dbReference type="ChEBI" id="CHEBI:15378"/>
        <dbReference type="ChEBI" id="CHEBI:18420"/>
        <dbReference type="ChEBI" id="CHEBI:30616"/>
        <dbReference type="ChEBI" id="CHEBI:43474"/>
        <dbReference type="ChEBI" id="CHEBI:456216"/>
        <dbReference type="EC" id="7.2.2.14"/>
    </reaction>
</comment>
<evidence type="ECO:0000256" key="11">
    <source>
        <dbReference type="ARBA" id="ARBA00022840"/>
    </source>
</evidence>
<evidence type="ECO:0000259" key="19">
    <source>
        <dbReference type="SMART" id="SM00831"/>
    </source>
</evidence>
<comment type="similarity">
    <text evidence="3">Belongs to the cation transport ATPase (P-type) (TC 3.A.3) family. Type IIIB subfamily.</text>
</comment>
<dbReference type="Pfam" id="PF00689">
    <property type="entry name" value="Cation_ATPase_C"/>
    <property type="match status" value="1"/>
</dbReference>
<dbReference type="SMART" id="SM00831">
    <property type="entry name" value="Cation_ATPase_N"/>
    <property type="match status" value="1"/>
</dbReference>
<dbReference type="KEGG" id="lti:JW886_06055"/>
<dbReference type="CDD" id="cd02077">
    <property type="entry name" value="P-type_ATPase_Mg"/>
    <property type="match status" value="1"/>
</dbReference>
<evidence type="ECO:0000256" key="13">
    <source>
        <dbReference type="ARBA" id="ARBA00022967"/>
    </source>
</evidence>
<dbReference type="GO" id="GO:0005886">
    <property type="term" value="C:plasma membrane"/>
    <property type="evidence" value="ECO:0007669"/>
    <property type="project" value="UniProtKB-SubCell"/>
</dbReference>
<evidence type="ECO:0000256" key="8">
    <source>
        <dbReference type="ARBA" id="ARBA00022553"/>
    </source>
</evidence>
<dbReference type="SUPFAM" id="SSF81653">
    <property type="entry name" value="Calcium ATPase, transduction domain A"/>
    <property type="match status" value="1"/>
</dbReference>
<evidence type="ECO:0000256" key="10">
    <source>
        <dbReference type="ARBA" id="ARBA00022741"/>
    </source>
</evidence>
<dbReference type="Gene3D" id="2.70.150.10">
    <property type="entry name" value="Calcium-transporting ATPase, cytoplasmic transduction domain A"/>
    <property type="match status" value="1"/>
</dbReference>
<keyword evidence="15 18" id="KW-0472">Membrane</keyword>
<dbReference type="EC" id="7.2.2.14" evidence="4"/>
<dbReference type="InterPro" id="IPR044492">
    <property type="entry name" value="P_typ_ATPase_HD_dom"/>
</dbReference>
<dbReference type="Gene3D" id="3.40.50.1000">
    <property type="entry name" value="HAD superfamily/HAD-like"/>
    <property type="match status" value="1"/>
</dbReference>
<dbReference type="NCBIfam" id="TIGR01494">
    <property type="entry name" value="ATPase_P-type"/>
    <property type="match status" value="3"/>
</dbReference>
<keyword evidence="21" id="KW-1185">Reference proteome</keyword>
<dbReference type="InterPro" id="IPR018303">
    <property type="entry name" value="ATPase_P-typ_P_site"/>
</dbReference>
<dbReference type="PRINTS" id="PR01836">
    <property type="entry name" value="MGATPASE"/>
</dbReference>
<evidence type="ECO:0000256" key="17">
    <source>
        <dbReference type="ARBA" id="ARBA00047295"/>
    </source>
</evidence>
<dbReference type="Gene3D" id="1.20.1110.10">
    <property type="entry name" value="Calcium-transporting ATPase, transmembrane domain"/>
    <property type="match status" value="1"/>
</dbReference>
<feature type="transmembrane region" description="Helical" evidence="18">
    <location>
        <begin position="75"/>
        <end position="97"/>
    </location>
</feature>
<dbReference type="SFLD" id="SFLDS00003">
    <property type="entry name" value="Haloacid_Dehalogenase"/>
    <property type="match status" value="1"/>
</dbReference>
<keyword evidence="12" id="KW-0460">Magnesium</keyword>
<feature type="transmembrane region" description="Helical" evidence="18">
    <location>
        <begin position="304"/>
        <end position="327"/>
    </location>
</feature>
<dbReference type="GO" id="GO:0015444">
    <property type="term" value="F:P-type magnesium transporter activity"/>
    <property type="evidence" value="ECO:0007669"/>
    <property type="project" value="UniProtKB-EC"/>
</dbReference>
<feature type="transmembrane region" description="Helical" evidence="18">
    <location>
        <begin position="273"/>
        <end position="292"/>
    </location>
</feature>
<dbReference type="GO" id="GO:0005524">
    <property type="term" value="F:ATP binding"/>
    <property type="evidence" value="ECO:0007669"/>
    <property type="project" value="UniProtKB-KW"/>
</dbReference>
<feature type="transmembrane region" description="Helical" evidence="18">
    <location>
        <begin position="840"/>
        <end position="860"/>
    </location>
</feature>
<evidence type="ECO:0000256" key="5">
    <source>
        <dbReference type="ARBA" id="ARBA00013555"/>
    </source>
</evidence>
<dbReference type="Gene3D" id="3.40.1110.10">
    <property type="entry name" value="Calcium-transporting ATPase, cytoplasmic domain N"/>
    <property type="match status" value="1"/>
</dbReference>
<evidence type="ECO:0000256" key="3">
    <source>
        <dbReference type="ARBA" id="ARBA00008746"/>
    </source>
</evidence>
<dbReference type="Proteomes" id="UP000663608">
    <property type="component" value="Chromosome"/>
</dbReference>